<dbReference type="GO" id="GO:0005085">
    <property type="term" value="F:guanyl-nucleotide exchange factor activity"/>
    <property type="evidence" value="ECO:0007669"/>
    <property type="project" value="UniProtKB-UniRule"/>
</dbReference>
<dbReference type="Gene3D" id="1.20.58.2010">
    <property type="entry name" value="PRONE domain, subdomain 1"/>
    <property type="match status" value="1"/>
</dbReference>
<dbReference type="PANTHER" id="PTHR33101">
    <property type="entry name" value="ROP GUANINE NUCLEOTIDE EXCHANGE FACTOR 1"/>
    <property type="match status" value="1"/>
</dbReference>
<keyword evidence="1 2" id="KW-0344">Guanine-nucleotide releasing factor</keyword>
<sequence>MNKIQYNKDVGQSILESYSRVTESLAFNIMARIDDVLFVDDATKQCAAAGIHIPLQQRRIRRPPYPESEFSGSPERVPPSQKRGNPKEASDQKLEKPLSPDFERVWSYAGNISSRRVSGDAPERD</sequence>
<evidence type="ECO:0000256" key="2">
    <source>
        <dbReference type="PROSITE-ProRule" id="PRU00663"/>
    </source>
</evidence>
<gene>
    <name evidence="5" type="ORF">D5086_0000039230</name>
</gene>
<dbReference type="EMBL" id="RCHU01000111">
    <property type="protein sequence ID" value="TKS14754.1"/>
    <property type="molecule type" value="Genomic_DNA"/>
</dbReference>
<name>A0A4U5QUI7_POPAL</name>
<dbReference type="AlphaFoldDB" id="A0A4U5QUI7"/>
<proteinExistence type="predicted"/>
<evidence type="ECO:0000256" key="1">
    <source>
        <dbReference type="ARBA" id="ARBA00022658"/>
    </source>
</evidence>
<feature type="compositionally biased region" description="Basic and acidic residues" evidence="3">
    <location>
        <begin position="85"/>
        <end position="102"/>
    </location>
</feature>
<evidence type="ECO:0000256" key="3">
    <source>
        <dbReference type="SAM" id="MobiDB-lite"/>
    </source>
</evidence>
<dbReference type="PANTHER" id="PTHR33101:SF6">
    <property type="entry name" value="ROP GUANINE NUCLEOTIDE EXCHANGE FACTOR 1"/>
    <property type="match status" value="1"/>
</dbReference>
<evidence type="ECO:0000259" key="4">
    <source>
        <dbReference type="PROSITE" id="PS51334"/>
    </source>
</evidence>
<protein>
    <recommendedName>
        <fullName evidence="4">PRONE domain-containing protein</fullName>
    </recommendedName>
</protein>
<dbReference type="STRING" id="43335.A0A4U5QUI7"/>
<accession>A0A4U5QUI7</accession>
<feature type="domain" description="PRONE" evidence="4">
    <location>
        <begin position="1"/>
        <end position="50"/>
    </location>
</feature>
<evidence type="ECO:0000313" key="5">
    <source>
        <dbReference type="EMBL" id="TKS14754.1"/>
    </source>
</evidence>
<feature type="region of interest" description="Disordered" evidence="3">
    <location>
        <begin position="57"/>
        <end position="102"/>
    </location>
</feature>
<dbReference type="InterPro" id="IPR038937">
    <property type="entry name" value="RopGEF"/>
</dbReference>
<comment type="caution">
    <text evidence="5">The sequence shown here is derived from an EMBL/GenBank/DDBJ whole genome shotgun (WGS) entry which is preliminary data.</text>
</comment>
<organism evidence="5">
    <name type="scientific">Populus alba</name>
    <name type="common">White poplar</name>
    <dbReference type="NCBI Taxonomy" id="43335"/>
    <lineage>
        <taxon>Eukaryota</taxon>
        <taxon>Viridiplantae</taxon>
        <taxon>Streptophyta</taxon>
        <taxon>Embryophyta</taxon>
        <taxon>Tracheophyta</taxon>
        <taxon>Spermatophyta</taxon>
        <taxon>Magnoliopsida</taxon>
        <taxon>eudicotyledons</taxon>
        <taxon>Gunneridae</taxon>
        <taxon>Pentapetalae</taxon>
        <taxon>rosids</taxon>
        <taxon>fabids</taxon>
        <taxon>Malpighiales</taxon>
        <taxon>Salicaceae</taxon>
        <taxon>Saliceae</taxon>
        <taxon>Populus</taxon>
    </lineage>
</organism>
<dbReference type="Pfam" id="PF03759">
    <property type="entry name" value="PRONE"/>
    <property type="match status" value="1"/>
</dbReference>
<dbReference type="PROSITE" id="PS51334">
    <property type="entry name" value="PRONE"/>
    <property type="match status" value="1"/>
</dbReference>
<dbReference type="InterPro" id="IPR005512">
    <property type="entry name" value="PRONE_dom"/>
</dbReference>
<reference evidence="5" key="1">
    <citation type="submission" date="2018-10" db="EMBL/GenBank/DDBJ databases">
        <title>Population genomic analysis revealed the cold adaptation of white poplar.</title>
        <authorList>
            <person name="Liu Y.-J."/>
        </authorList>
    </citation>
    <scope>NUCLEOTIDE SEQUENCE [LARGE SCALE GENOMIC DNA]</scope>
    <source>
        <strain evidence="5">PAL-ZL1</strain>
    </source>
</reference>